<dbReference type="Proteomes" id="UP000632273">
    <property type="component" value="Unassembled WGS sequence"/>
</dbReference>
<evidence type="ECO:0000259" key="1">
    <source>
        <dbReference type="Pfam" id="PF10988"/>
    </source>
</evidence>
<dbReference type="EMBL" id="BMHT01000002">
    <property type="protein sequence ID" value="GGF05395.1"/>
    <property type="molecule type" value="Genomic_DNA"/>
</dbReference>
<keyword evidence="3" id="KW-1185">Reference proteome</keyword>
<evidence type="ECO:0000313" key="3">
    <source>
        <dbReference type="Proteomes" id="UP000632273"/>
    </source>
</evidence>
<gene>
    <name evidence="2" type="ORF">GCM10011383_15670</name>
</gene>
<dbReference type="PANTHER" id="PTHR39200:SF1">
    <property type="entry name" value="AUTO-TRANSPORTER ADHESIN HEAD GIN DOMAIN-CONTAINING PROTEIN-RELATED"/>
    <property type="match status" value="1"/>
</dbReference>
<organism evidence="2 3">
    <name type="scientific">Hymenobacter cavernae</name>
    <dbReference type="NCBI Taxonomy" id="2044852"/>
    <lineage>
        <taxon>Bacteria</taxon>
        <taxon>Pseudomonadati</taxon>
        <taxon>Bacteroidota</taxon>
        <taxon>Cytophagia</taxon>
        <taxon>Cytophagales</taxon>
        <taxon>Hymenobacteraceae</taxon>
        <taxon>Hymenobacter</taxon>
    </lineage>
</organism>
<dbReference type="PANTHER" id="PTHR39200">
    <property type="entry name" value="HYPOTHETICAL EXPORTED PROTEIN"/>
    <property type="match status" value="1"/>
</dbReference>
<proteinExistence type="predicted"/>
<accession>A0ABQ1U0D4</accession>
<evidence type="ECO:0000313" key="2">
    <source>
        <dbReference type="EMBL" id="GGF05395.1"/>
    </source>
</evidence>
<name>A0ABQ1U0D4_9BACT</name>
<comment type="caution">
    <text evidence="2">The sequence shown here is derived from an EMBL/GenBank/DDBJ whole genome shotgun (WGS) entry which is preliminary data.</text>
</comment>
<dbReference type="InterPro" id="IPR021255">
    <property type="entry name" value="DUF2807"/>
</dbReference>
<dbReference type="Gene3D" id="2.160.20.120">
    <property type="match status" value="1"/>
</dbReference>
<dbReference type="Pfam" id="PF10988">
    <property type="entry name" value="DUF2807"/>
    <property type="match status" value="1"/>
</dbReference>
<protein>
    <recommendedName>
        <fullName evidence="1">Putative auto-transporter adhesin head GIN domain-containing protein</fullName>
    </recommendedName>
</protein>
<reference evidence="3" key="1">
    <citation type="journal article" date="2019" name="Int. J. Syst. Evol. Microbiol.">
        <title>The Global Catalogue of Microorganisms (GCM) 10K type strain sequencing project: providing services to taxonomists for standard genome sequencing and annotation.</title>
        <authorList>
            <consortium name="The Broad Institute Genomics Platform"/>
            <consortium name="The Broad Institute Genome Sequencing Center for Infectious Disease"/>
            <person name="Wu L."/>
            <person name="Ma J."/>
        </authorList>
    </citation>
    <scope>NUCLEOTIDE SEQUENCE [LARGE SCALE GENOMIC DNA]</scope>
    <source>
        <strain evidence="3">CGMCC 1.15197</strain>
    </source>
</reference>
<sequence>MASREVRQVATFTQVNLAGSPKVVLRQGSPQKVELEGEPADLVRLETTVSNGKLRIGIKNNSGKSSSDYDGGLLDKMMGSTNVHLGSITVYVTVPEINALSVSGSGSIRAAEAIKTGNLDLAVSGSGHLDLSQLHGAAVTSAVSGSGSIAVVGTAARHDIRISGSGRVQSANLRVEASKVTISGSGNCRVNASKTLEARIAGSGNIYVTGNPQITSSIAGSGHVHRS</sequence>
<feature type="domain" description="Putative auto-transporter adhesin head GIN" evidence="1">
    <location>
        <begin position="12"/>
        <end position="212"/>
    </location>
</feature>